<feature type="region of interest" description="Disordered" evidence="1">
    <location>
        <begin position="1"/>
        <end position="47"/>
    </location>
</feature>
<organism evidence="2 3">
    <name type="scientific">Chloebia gouldiae</name>
    <name type="common">Gouldian finch</name>
    <name type="synonym">Erythrura gouldiae</name>
    <dbReference type="NCBI Taxonomy" id="44316"/>
    <lineage>
        <taxon>Eukaryota</taxon>
        <taxon>Metazoa</taxon>
        <taxon>Chordata</taxon>
        <taxon>Craniata</taxon>
        <taxon>Vertebrata</taxon>
        <taxon>Euteleostomi</taxon>
        <taxon>Archelosauria</taxon>
        <taxon>Archosauria</taxon>
        <taxon>Dinosauria</taxon>
        <taxon>Saurischia</taxon>
        <taxon>Theropoda</taxon>
        <taxon>Coelurosauria</taxon>
        <taxon>Aves</taxon>
        <taxon>Neognathae</taxon>
        <taxon>Neoaves</taxon>
        <taxon>Telluraves</taxon>
        <taxon>Australaves</taxon>
        <taxon>Passeriformes</taxon>
        <taxon>Passeroidea</taxon>
        <taxon>Passeridae</taxon>
        <taxon>Chloebia</taxon>
    </lineage>
</organism>
<protein>
    <submittedName>
        <fullName evidence="2">Uncharacterized protein</fullName>
    </submittedName>
</protein>
<dbReference type="Proteomes" id="UP000276834">
    <property type="component" value="Unassembled WGS sequence"/>
</dbReference>
<comment type="caution">
    <text evidence="2">The sequence shown here is derived from an EMBL/GenBank/DDBJ whole genome shotgun (WGS) entry which is preliminary data.</text>
</comment>
<evidence type="ECO:0000313" key="2">
    <source>
        <dbReference type="EMBL" id="RLV62902.1"/>
    </source>
</evidence>
<gene>
    <name evidence="2" type="ORF">DV515_00018827</name>
</gene>
<dbReference type="EMBL" id="QUSF01004831">
    <property type="protein sequence ID" value="RLV62902.1"/>
    <property type="molecule type" value="Genomic_DNA"/>
</dbReference>
<sequence length="96" mass="9986">MAADPRPPRVLRGLLGPGCGGTGARSAVRRSGSGLLPAGRGPQLDGDRDLLSSVKATGRAFKPKKIPTAHGVNNLRRNRSIVMKNLDLCGKGSDNT</sequence>
<proteinExistence type="predicted"/>
<reference evidence="2 3" key="1">
    <citation type="journal article" date="2018" name="Proc. R. Soc. B">
        <title>A non-coding region near Follistatin controls head colour polymorphism in the Gouldian finch.</title>
        <authorList>
            <person name="Toomey M.B."/>
            <person name="Marques C.I."/>
            <person name="Andrade P."/>
            <person name="Araujo P.M."/>
            <person name="Sabatino S."/>
            <person name="Gazda M.A."/>
            <person name="Afonso S."/>
            <person name="Lopes R.J."/>
            <person name="Corbo J.C."/>
            <person name="Carneiro M."/>
        </authorList>
    </citation>
    <scope>NUCLEOTIDE SEQUENCE [LARGE SCALE GENOMIC DNA]</scope>
    <source>
        <strain evidence="2">Red01</strain>
        <tissue evidence="2">Muscle</tissue>
    </source>
</reference>
<evidence type="ECO:0000313" key="3">
    <source>
        <dbReference type="Proteomes" id="UP000276834"/>
    </source>
</evidence>
<keyword evidence="3" id="KW-1185">Reference proteome</keyword>
<dbReference type="AlphaFoldDB" id="A0A3L8Q789"/>
<evidence type="ECO:0000256" key="1">
    <source>
        <dbReference type="SAM" id="MobiDB-lite"/>
    </source>
</evidence>
<name>A0A3L8Q789_CHLGU</name>
<accession>A0A3L8Q789</accession>